<evidence type="ECO:0000256" key="5">
    <source>
        <dbReference type="ARBA" id="ARBA00022968"/>
    </source>
</evidence>
<keyword evidence="11" id="KW-0328">Glycosyltransferase</keyword>
<organism evidence="14 15">
    <name type="scientific">Drosophila lebanonensis</name>
    <name type="common">Fruit fly</name>
    <name type="synonym">Scaptodrosophila lebanonensis</name>
    <dbReference type="NCBI Taxonomy" id="7225"/>
    <lineage>
        <taxon>Eukaryota</taxon>
        <taxon>Metazoa</taxon>
        <taxon>Ecdysozoa</taxon>
        <taxon>Arthropoda</taxon>
        <taxon>Hexapoda</taxon>
        <taxon>Insecta</taxon>
        <taxon>Pterygota</taxon>
        <taxon>Neoptera</taxon>
        <taxon>Endopterygota</taxon>
        <taxon>Diptera</taxon>
        <taxon>Brachycera</taxon>
        <taxon>Muscomorpha</taxon>
        <taxon>Ephydroidea</taxon>
        <taxon>Drosophilidae</taxon>
        <taxon>Scaptodrosophila</taxon>
    </lineage>
</organism>
<sequence>MDPIFQPYGSAQDLLPADFQPPPSEEKRDWHDYLAMERDAKRVGLGEQGKAAKLKNSTRNLQLKLYKKYGLNALLSDSISVNRSLPDIRHPNCKKKLYLSVLPKASIILIFYNEYFSVLKRSLHSVINRSPPELIKEVILVDDYSDHDHLHKPLEDYIAGHFTNVRIIRLPRRMGLMAARTAGARNATAEILVFLDSHIEANHNWLPPLLEPIALNKRMVVCPVIDRINYTTFEMSDVWPNGHLSAFTWDLTYILLYREHEYAKFRGEPFKNPVMMGGLFAISTQFFWELGGYDEGLDIYGGEQFELSFKIWMCGGELYDVPCSHVAHVFANPNIDRYNVLNLNNYWIKNRKRVAEVWMDDYKKYISWYTKFKNFDVGDLSKQKALRSKLKCKSFQWYLKNVAFNIMLMYPPFDMPNYASGAIQNLGNPHMCVDSLRRNISQPIGVYPCADNLVRPQKPQHWAVNFQSELRMPRTKMCLEVRTSQRNAPVVQWHCHGMGSNQYWYYEFKTRLLKYRKDGARCLEMLPQSKALVVNTCNKTNIYMRWNFGYINRTALLNFNKNYTYNLWDAL</sequence>
<evidence type="ECO:0000256" key="7">
    <source>
        <dbReference type="ARBA" id="ARBA00023034"/>
    </source>
</evidence>
<dbReference type="CDD" id="cd02510">
    <property type="entry name" value="pp-GalNAc-T"/>
    <property type="match status" value="1"/>
</dbReference>
<evidence type="ECO:0000313" key="15">
    <source>
        <dbReference type="RefSeq" id="XP_030380368.1"/>
    </source>
</evidence>
<dbReference type="Gene3D" id="2.80.10.50">
    <property type="match status" value="1"/>
</dbReference>
<keyword evidence="9 11" id="KW-1015">Disulfide bond</keyword>
<dbReference type="InterPro" id="IPR045885">
    <property type="entry name" value="GalNAc-T"/>
</dbReference>
<dbReference type="GO" id="GO:0004653">
    <property type="term" value="F:polypeptide N-acetylgalactosaminyltransferase activity"/>
    <property type="evidence" value="ECO:0007669"/>
    <property type="project" value="TreeGrafter"/>
</dbReference>
<accession>A0A6J2TYY4</accession>
<dbReference type="PANTHER" id="PTHR11675">
    <property type="entry name" value="N-ACETYLGALACTOSAMINYLTRANSFERASE"/>
    <property type="match status" value="1"/>
</dbReference>
<protein>
    <recommendedName>
        <fullName evidence="11">Polypeptide N-acetylgalactosaminyltransferase</fullName>
        <ecNumber evidence="11">2.4.1.-</ecNumber>
    </recommendedName>
    <alternativeName>
        <fullName evidence="11">Protein-UDP acetylgalactosaminyltransferase</fullName>
    </alternativeName>
</protein>
<evidence type="ECO:0000313" key="14">
    <source>
        <dbReference type="Proteomes" id="UP000504634"/>
    </source>
</evidence>
<evidence type="ECO:0000256" key="2">
    <source>
        <dbReference type="ARBA" id="ARBA00005680"/>
    </source>
</evidence>
<dbReference type="SMART" id="SM00458">
    <property type="entry name" value="RICIN"/>
    <property type="match status" value="1"/>
</dbReference>
<dbReference type="GO" id="GO:0006493">
    <property type="term" value="P:protein O-linked glycosylation"/>
    <property type="evidence" value="ECO:0007669"/>
    <property type="project" value="TreeGrafter"/>
</dbReference>
<keyword evidence="3" id="KW-0812">Transmembrane</keyword>
<evidence type="ECO:0000256" key="9">
    <source>
        <dbReference type="ARBA" id="ARBA00023157"/>
    </source>
</evidence>
<evidence type="ECO:0000256" key="6">
    <source>
        <dbReference type="ARBA" id="ARBA00022989"/>
    </source>
</evidence>
<dbReference type="InterPro" id="IPR035992">
    <property type="entry name" value="Ricin_B-like_lectins"/>
</dbReference>
<dbReference type="AlphaFoldDB" id="A0A6J2TYY4"/>
<dbReference type="PROSITE" id="PS50231">
    <property type="entry name" value="RICIN_B_LECTIN"/>
    <property type="match status" value="1"/>
</dbReference>
<dbReference type="SUPFAM" id="SSF53448">
    <property type="entry name" value="Nucleotide-diphospho-sugar transferases"/>
    <property type="match status" value="1"/>
</dbReference>
<comment type="pathway">
    <text evidence="11">Protein modification; protein glycosylation.</text>
</comment>
<evidence type="ECO:0000256" key="8">
    <source>
        <dbReference type="ARBA" id="ARBA00023136"/>
    </source>
</evidence>
<dbReference type="RefSeq" id="XP_030380368.1">
    <property type="nucleotide sequence ID" value="XM_030524508.1"/>
</dbReference>
<dbReference type="InterPro" id="IPR029044">
    <property type="entry name" value="Nucleotide-diphossugar_trans"/>
</dbReference>
<evidence type="ECO:0000256" key="3">
    <source>
        <dbReference type="ARBA" id="ARBA00022692"/>
    </source>
</evidence>
<dbReference type="Pfam" id="PF00535">
    <property type="entry name" value="Glycos_transf_2"/>
    <property type="match status" value="1"/>
</dbReference>
<comment type="cofactor">
    <cofactor evidence="11">
        <name>Mn(2+)</name>
        <dbReference type="ChEBI" id="CHEBI:29035"/>
    </cofactor>
</comment>
<keyword evidence="4 11" id="KW-0430">Lectin</keyword>
<dbReference type="Proteomes" id="UP000504634">
    <property type="component" value="Unplaced"/>
</dbReference>
<name>A0A6J2TYY4_DROLE</name>
<keyword evidence="8" id="KW-0472">Membrane</keyword>
<reference evidence="15" key="1">
    <citation type="submission" date="2025-08" db="UniProtKB">
        <authorList>
            <consortium name="RefSeq"/>
        </authorList>
    </citation>
    <scope>IDENTIFICATION</scope>
    <source>
        <strain evidence="15">11010-0011.00</strain>
        <tissue evidence="15">Whole body</tissue>
    </source>
</reference>
<dbReference type="OrthoDB" id="6159198at2759"/>
<dbReference type="InterPro" id="IPR000772">
    <property type="entry name" value="Ricin_B_lectin"/>
</dbReference>
<dbReference type="PANTHER" id="PTHR11675:SF134">
    <property type="entry name" value="N-ACETYLGALACTOSAMINYLTRANSFERASE 4-RELATED"/>
    <property type="match status" value="1"/>
</dbReference>
<evidence type="ECO:0000256" key="10">
    <source>
        <dbReference type="ARBA" id="ARBA00023180"/>
    </source>
</evidence>
<keyword evidence="10" id="KW-0325">Glycoprotein</keyword>
<proteinExistence type="inferred from homology"/>
<comment type="subcellular location">
    <subcellularLocation>
        <location evidence="1 11">Golgi apparatus membrane</location>
        <topology evidence="1 11">Single-pass type II membrane protein</topology>
    </subcellularLocation>
</comment>
<keyword evidence="11" id="KW-0808">Transferase</keyword>
<keyword evidence="11" id="KW-0464">Manganese</keyword>
<dbReference type="Gene3D" id="3.90.550.10">
    <property type="entry name" value="Spore Coat Polysaccharide Biosynthesis Protein SpsA, Chain A"/>
    <property type="match status" value="1"/>
</dbReference>
<dbReference type="GO" id="GO:0000139">
    <property type="term" value="C:Golgi membrane"/>
    <property type="evidence" value="ECO:0007669"/>
    <property type="project" value="UniProtKB-SubCell"/>
</dbReference>
<evidence type="ECO:0000256" key="12">
    <source>
        <dbReference type="SAM" id="MobiDB-lite"/>
    </source>
</evidence>
<comment type="similarity">
    <text evidence="2 11">Belongs to the glycosyltransferase 2 family. GalNAc-T subfamily.</text>
</comment>
<feature type="region of interest" description="Disordered" evidence="12">
    <location>
        <begin position="1"/>
        <end position="27"/>
    </location>
</feature>
<feature type="domain" description="Ricin B lectin" evidence="13">
    <location>
        <begin position="420"/>
        <end position="549"/>
    </location>
</feature>
<keyword evidence="14" id="KW-1185">Reference proteome</keyword>
<dbReference type="InterPro" id="IPR001173">
    <property type="entry name" value="Glyco_trans_2-like"/>
</dbReference>
<dbReference type="EC" id="2.4.1.-" evidence="11"/>
<dbReference type="UniPathway" id="UPA00378"/>
<keyword evidence="7 11" id="KW-0333">Golgi apparatus</keyword>
<keyword evidence="6" id="KW-1133">Transmembrane helix</keyword>
<dbReference type="Pfam" id="PF00652">
    <property type="entry name" value="Ricin_B_lectin"/>
    <property type="match status" value="1"/>
</dbReference>
<evidence type="ECO:0000256" key="4">
    <source>
        <dbReference type="ARBA" id="ARBA00022734"/>
    </source>
</evidence>
<dbReference type="GeneID" id="115628420"/>
<evidence type="ECO:0000256" key="11">
    <source>
        <dbReference type="RuleBase" id="RU361242"/>
    </source>
</evidence>
<evidence type="ECO:0000259" key="13">
    <source>
        <dbReference type="SMART" id="SM00458"/>
    </source>
</evidence>
<gene>
    <name evidence="15" type="primary">LOC115628420</name>
</gene>
<keyword evidence="5" id="KW-0735">Signal-anchor</keyword>
<dbReference type="GO" id="GO:0030246">
    <property type="term" value="F:carbohydrate binding"/>
    <property type="evidence" value="ECO:0007669"/>
    <property type="project" value="UniProtKB-KW"/>
</dbReference>
<evidence type="ECO:0000256" key="1">
    <source>
        <dbReference type="ARBA" id="ARBA00004323"/>
    </source>
</evidence>
<dbReference type="SUPFAM" id="SSF50370">
    <property type="entry name" value="Ricin B-like lectins"/>
    <property type="match status" value="1"/>
</dbReference>